<evidence type="ECO:0000256" key="4">
    <source>
        <dbReference type="ARBA" id="ARBA00021898"/>
    </source>
</evidence>
<evidence type="ECO:0000256" key="10">
    <source>
        <dbReference type="ARBA" id="ARBA00025044"/>
    </source>
</evidence>
<dbReference type="GO" id="GO:0006935">
    <property type="term" value="P:chemotaxis"/>
    <property type="evidence" value="ECO:0007669"/>
    <property type="project" value="UniProtKB-KW"/>
</dbReference>
<dbReference type="Proteomes" id="UP000516346">
    <property type="component" value="Chromosome"/>
</dbReference>
<keyword evidence="8" id="KW-0472">Membrane</keyword>
<dbReference type="AlphaFoldDB" id="A0A7H1AZB8"/>
<evidence type="ECO:0000256" key="6">
    <source>
        <dbReference type="ARBA" id="ARBA00022500"/>
    </source>
</evidence>
<comment type="function">
    <text evidence="10">FliM is one of three proteins (FliG, FliN, FliM) that forms the rotor-mounted switch complex (C ring), located at the base of the basal body. This complex interacts with the CheY and CheZ chemotaxis proteins, in addition to contacting components of the motor that determine the direction of flagellar rotation.</text>
</comment>
<evidence type="ECO:0000256" key="9">
    <source>
        <dbReference type="ARBA" id="ARBA00023143"/>
    </source>
</evidence>
<comment type="subcellular location">
    <subcellularLocation>
        <location evidence="1">Bacterial flagellum basal body</location>
    </subcellularLocation>
    <subcellularLocation>
        <location evidence="2">Cell membrane</location>
        <topology evidence="2">Peripheral membrane protein</topology>
    </subcellularLocation>
</comment>
<evidence type="ECO:0000256" key="3">
    <source>
        <dbReference type="ARBA" id="ARBA00011049"/>
    </source>
</evidence>
<dbReference type="InterPro" id="IPR028976">
    <property type="entry name" value="CheC-like_sf"/>
</dbReference>
<evidence type="ECO:0000256" key="8">
    <source>
        <dbReference type="ARBA" id="ARBA00023136"/>
    </source>
</evidence>
<dbReference type="SUPFAM" id="SSF101801">
    <property type="entry name" value="Surface presentation of antigens (SPOA)"/>
    <property type="match status" value="1"/>
</dbReference>
<evidence type="ECO:0000259" key="11">
    <source>
        <dbReference type="Pfam" id="PF01052"/>
    </source>
</evidence>
<dbReference type="InterPro" id="IPR036429">
    <property type="entry name" value="SpoA-like_sf"/>
</dbReference>
<evidence type="ECO:0000256" key="7">
    <source>
        <dbReference type="ARBA" id="ARBA00022779"/>
    </source>
</evidence>
<keyword evidence="12" id="KW-0969">Cilium</keyword>
<proteinExistence type="inferred from homology"/>
<comment type="similarity">
    <text evidence="3">Belongs to the FliM family.</text>
</comment>
<dbReference type="InterPro" id="IPR001543">
    <property type="entry name" value="FliN-like_C"/>
</dbReference>
<keyword evidence="12" id="KW-0966">Cell projection</keyword>
<dbReference type="GO" id="GO:0005886">
    <property type="term" value="C:plasma membrane"/>
    <property type="evidence" value="ECO:0007669"/>
    <property type="project" value="UniProtKB-SubCell"/>
</dbReference>
<evidence type="ECO:0000256" key="1">
    <source>
        <dbReference type="ARBA" id="ARBA00004117"/>
    </source>
</evidence>
<keyword evidence="9" id="KW-0975">Bacterial flagellum</keyword>
<dbReference type="Pfam" id="PF02154">
    <property type="entry name" value="FliM"/>
    <property type="match status" value="1"/>
</dbReference>
<evidence type="ECO:0000256" key="5">
    <source>
        <dbReference type="ARBA" id="ARBA00022475"/>
    </source>
</evidence>
<name>A0A7H1AZB8_9GAMM</name>
<keyword evidence="12" id="KW-0282">Flagellum</keyword>
<keyword evidence="5" id="KW-1003">Cell membrane</keyword>
<keyword evidence="7" id="KW-0283">Flagellar rotation</keyword>
<dbReference type="GO" id="GO:0003774">
    <property type="term" value="F:cytoskeletal motor activity"/>
    <property type="evidence" value="ECO:0007669"/>
    <property type="project" value="InterPro"/>
</dbReference>
<dbReference type="InterPro" id="IPR001689">
    <property type="entry name" value="Flag_FliM"/>
</dbReference>
<evidence type="ECO:0000313" key="12">
    <source>
        <dbReference type="EMBL" id="QNS01823.1"/>
    </source>
</evidence>
<accession>A0A7H1AZB8</accession>
<gene>
    <name evidence="12" type="ORF">ICW73_02515</name>
</gene>
<dbReference type="Pfam" id="PF01052">
    <property type="entry name" value="FliMN_C"/>
    <property type="match status" value="1"/>
</dbReference>
<sequence length="299" mass="34734">MGKSNNMHDTLKNLCQHDQNLNSFLAEKYVKKIEHINKIFIEKTISAVLKLFNFKICLISSSIKIESYDKIKKFAPCSIIKILPLNNRAFITFSSNFFSVLIERLFGGHDNFASKVKKNTDITLSEKCIRSKIMKLIITAYSSAYHEFYPIDFIDLNVSMILKKTCFNSNKIFLINFFSFNVFNTEIFFSIFVPLSALHKFNNMQHITKKVNEKIIKNNLSSNISFVDIHDVELNISVNLIDFFIPCSQVENLIKGSVISIDKPEKTIAYLENKPIFFSNYKIFHERIVVFVKKFIKKT</sequence>
<dbReference type="EMBL" id="CP061275">
    <property type="protein sequence ID" value="QNS01823.1"/>
    <property type="molecule type" value="Genomic_DNA"/>
</dbReference>
<reference evidence="12 13" key="1">
    <citation type="submission" date="2020-09" db="EMBL/GenBank/DDBJ databases">
        <title>Genome sequence of the banana aphid, Pentalonia nigronervosa Coquerel (Hemiptera: Aphididae) and its symbionts.</title>
        <authorList>
            <person name="Mathers T.C."/>
            <person name="Mugford S.T."/>
            <person name="Hogenhout S.A."/>
            <person name="Tripathi L."/>
        </authorList>
    </citation>
    <scope>NUCLEOTIDE SEQUENCE [LARGE SCALE GENOMIC DNA]</scope>
    <source>
        <strain evidence="12">Ba4</strain>
    </source>
</reference>
<feature type="domain" description="Flagellar motor switch protein FliN-like C-terminal" evidence="11">
    <location>
        <begin position="229"/>
        <end position="296"/>
    </location>
</feature>
<dbReference type="Gene3D" id="3.40.1550.10">
    <property type="entry name" value="CheC-like"/>
    <property type="match status" value="1"/>
</dbReference>
<organism evidence="12 13">
    <name type="scientific">Buchnera aphidicola</name>
    <name type="common">Pentalonia nigronervosa</name>
    <dbReference type="NCBI Taxonomy" id="1309793"/>
    <lineage>
        <taxon>Bacteria</taxon>
        <taxon>Pseudomonadati</taxon>
        <taxon>Pseudomonadota</taxon>
        <taxon>Gammaproteobacteria</taxon>
        <taxon>Enterobacterales</taxon>
        <taxon>Erwiniaceae</taxon>
        <taxon>Buchnera</taxon>
    </lineage>
</organism>
<evidence type="ECO:0000313" key="13">
    <source>
        <dbReference type="Proteomes" id="UP000516346"/>
    </source>
</evidence>
<protein>
    <recommendedName>
        <fullName evidence="4">Flagellar motor switch protein FliM</fullName>
    </recommendedName>
</protein>
<keyword evidence="6" id="KW-0145">Chemotaxis</keyword>
<dbReference type="GO" id="GO:0071973">
    <property type="term" value="P:bacterial-type flagellum-dependent cell motility"/>
    <property type="evidence" value="ECO:0007669"/>
    <property type="project" value="InterPro"/>
</dbReference>
<dbReference type="GO" id="GO:0009425">
    <property type="term" value="C:bacterial-type flagellum basal body"/>
    <property type="evidence" value="ECO:0007669"/>
    <property type="project" value="UniProtKB-SubCell"/>
</dbReference>
<evidence type="ECO:0000256" key="2">
    <source>
        <dbReference type="ARBA" id="ARBA00004202"/>
    </source>
</evidence>